<evidence type="ECO:0000313" key="3">
    <source>
        <dbReference type="Proteomes" id="UP000290289"/>
    </source>
</evidence>
<keyword evidence="3" id="KW-1185">Reference proteome</keyword>
<comment type="caution">
    <text evidence="2">The sequence shown here is derived from an EMBL/GenBank/DDBJ whole genome shotgun (WGS) entry which is preliminary data.</text>
</comment>
<dbReference type="Proteomes" id="UP000290289">
    <property type="component" value="Chromosome 3"/>
</dbReference>
<dbReference type="AlphaFoldDB" id="A0A498KBD8"/>
<sequence length="153" mass="17395">MFSTICHGILGGVCRALALVFAPPPLWALVGPSRCSPSLAILPMGSVFPRSSFSNMECSFCILWRRSLLWWFWEDVATSLLLNFGITDGIIEGSQEGQQSVVIMAWSKFFEAATFATWTEQEQEHIWYIMCFNRSGGKFYFLTYISHHLYSDT</sequence>
<proteinExistence type="predicted"/>
<evidence type="ECO:0000313" key="2">
    <source>
        <dbReference type="EMBL" id="RXI03674.1"/>
    </source>
</evidence>
<name>A0A498KBD8_MALDO</name>
<evidence type="ECO:0000256" key="1">
    <source>
        <dbReference type="SAM" id="SignalP"/>
    </source>
</evidence>
<feature type="chain" id="PRO_5019839204" evidence="1">
    <location>
        <begin position="29"/>
        <end position="153"/>
    </location>
</feature>
<accession>A0A498KBD8</accession>
<reference evidence="2 3" key="1">
    <citation type="submission" date="2018-10" db="EMBL/GenBank/DDBJ databases">
        <title>A high-quality apple genome assembly.</title>
        <authorList>
            <person name="Hu J."/>
        </authorList>
    </citation>
    <scope>NUCLEOTIDE SEQUENCE [LARGE SCALE GENOMIC DNA]</scope>
    <source>
        <strain evidence="3">cv. HFTH1</strain>
        <tissue evidence="2">Young leaf</tissue>
    </source>
</reference>
<gene>
    <name evidence="2" type="ORF">DVH24_004326</name>
</gene>
<feature type="signal peptide" evidence="1">
    <location>
        <begin position="1"/>
        <end position="28"/>
    </location>
</feature>
<keyword evidence="1" id="KW-0732">Signal</keyword>
<organism evidence="2 3">
    <name type="scientific">Malus domestica</name>
    <name type="common">Apple</name>
    <name type="synonym">Pyrus malus</name>
    <dbReference type="NCBI Taxonomy" id="3750"/>
    <lineage>
        <taxon>Eukaryota</taxon>
        <taxon>Viridiplantae</taxon>
        <taxon>Streptophyta</taxon>
        <taxon>Embryophyta</taxon>
        <taxon>Tracheophyta</taxon>
        <taxon>Spermatophyta</taxon>
        <taxon>Magnoliopsida</taxon>
        <taxon>eudicotyledons</taxon>
        <taxon>Gunneridae</taxon>
        <taxon>Pentapetalae</taxon>
        <taxon>rosids</taxon>
        <taxon>fabids</taxon>
        <taxon>Rosales</taxon>
        <taxon>Rosaceae</taxon>
        <taxon>Amygdaloideae</taxon>
        <taxon>Maleae</taxon>
        <taxon>Malus</taxon>
    </lineage>
</organism>
<protein>
    <submittedName>
        <fullName evidence="2">Uncharacterized protein</fullName>
    </submittedName>
</protein>
<dbReference type="EMBL" id="RDQH01000329">
    <property type="protein sequence ID" value="RXI03674.1"/>
    <property type="molecule type" value="Genomic_DNA"/>
</dbReference>